<dbReference type="EMBL" id="JAMXLY010000032">
    <property type="protein sequence ID" value="MCO6025914.1"/>
    <property type="molecule type" value="Genomic_DNA"/>
</dbReference>
<keyword evidence="5" id="KW-0564">Palmitate</keyword>
<evidence type="ECO:0000313" key="8">
    <source>
        <dbReference type="EMBL" id="MCO6025914.1"/>
    </source>
</evidence>
<protein>
    <submittedName>
        <fullName evidence="8">FimB/Mfa2 family fimbrial subunit</fullName>
    </submittedName>
</protein>
<dbReference type="InterPro" id="IPR014941">
    <property type="entry name" value="FimB/Mfa2/Mfa3"/>
</dbReference>
<evidence type="ECO:0000256" key="3">
    <source>
        <dbReference type="ARBA" id="ARBA00022729"/>
    </source>
</evidence>
<sequence length="331" mass="37392">MKREALGRNFMLCILIATMILGMSSCIKDNQDDCGLSVRFRYTYNIKDADAFSAEVKSVDLWVFGQDGRLVEMRQESGDQIKSDPTITLTDLKSGKYKLVCFARDQQEPDTKNFVLPDLTVGSSTINDLYVRLNRNADNTSNSELMGLYNGTLDVDYSGNPQTVTLSLMKLTKKFRVIIMPYTAADSLSANDFSVMITGSAGWLDYNGEKYQADSVQYTPYSMKTVSDSAINNTKPTYGVVADLSTSRLFYDANPRLIIRNKKSNKDILNINLAWFLSLQGIGEHRTEWSNQEYLDRQDYYSLSFFVQGDSFLETKVIVNGWTVSLKDIDL</sequence>
<dbReference type="Gene3D" id="2.60.40.2100">
    <property type="match status" value="1"/>
</dbReference>
<reference evidence="8 9" key="1">
    <citation type="submission" date="2022-06" db="EMBL/GenBank/DDBJ databases">
        <title>A taxonomic note on the genus Prevotella: Description of four novel genera and emended description of the genera Hallella and Xylanibacter.</title>
        <authorList>
            <person name="Hitch T.C.A."/>
        </authorList>
    </citation>
    <scope>NUCLEOTIDE SEQUENCE [LARGE SCALE GENOMIC DNA]</scope>
    <source>
        <strain evidence="8 9">DSM 100619</strain>
    </source>
</reference>
<dbReference type="PROSITE" id="PS51257">
    <property type="entry name" value="PROKAR_LIPOPROTEIN"/>
    <property type="match status" value="1"/>
</dbReference>
<comment type="subcellular location">
    <subcellularLocation>
        <location evidence="1">Cell outer membrane</location>
    </subcellularLocation>
</comment>
<name>A0ABT1BXX3_9BACT</name>
<dbReference type="Proteomes" id="UP001204015">
    <property type="component" value="Unassembled WGS sequence"/>
</dbReference>
<keyword evidence="9" id="KW-1185">Reference proteome</keyword>
<accession>A0ABT1BXX3</accession>
<keyword evidence="3" id="KW-0732">Signal</keyword>
<keyword evidence="4" id="KW-0472">Membrane</keyword>
<evidence type="ECO:0000256" key="6">
    <source>
        <dbReference type="ARBA" id="ARBA00023237"/>
    </source>
</evidence>
<dbReference type="Gene3D" id="2.60.40.2090">
    <property type="match status" value="1"/>
</dbReference>
<dbReference type="RefSeq" id="WP_252761270.1">
    <property type="nucleotide sequence ID" value="NZ_JAMXLY010000032.1"/>
</dbReference>
<organism evidence="8 9">
    <name type="scientific">Segatella cerevisiae</name>
    <dbReference type="NCBI Taxonomy" id="2053716"/>
    <lineage>
        <taxon>Bacteria</taxon>
        <taxon>Pseudomonadati</taxon>
        <taxon>Bacteroidota</taxon>
        <taxon>Bacteroidia</taxon>
        <taxon>Bacteroidales</taxon>
        <taxon>Prevotellaceae</taxon>
        <taxon>Segatella</taxon>
    </lineage>
</organism>
<gene>
    <name evidence="8" type="ORF">NG821_08710</name>
</gene>
<evidence type="ECO:0000313" key="9">
    <source>
        <dbReference type="Proteomes" id="UP001204015"/>
    </source>
</evidence>
<keyword evidence="6" id="KW-0998">Cell outer membrane</keyword>
<keyword evidence="7" id="KW-0449">Lipoprotein</keyword>
<evidence type="ECO:0000256" key="1">
    <source>
        <dbReference type="ARBA" id="ARBA00004442"/>
    </source>
</evidence>
<evidence type="ECO:0000256" key="5">
    <source>
        <dbReference type="ARBA" id="ARBA00023139"/>
    </source>
</evidence>
<evidence type="ECO:0000256" key="2">
    <source>
        <dbReference type="ARBA" id="ARBA00007248"/>
    </source>
</evidence>
<dbReference type="Pfam" id="PF08842">
    <property type="entry name" value="Mfa2"/>
    <property type="match status" value="1"/>
</dbReference>
<evidence type="ECO:0000256" key="4">
    <source>
        <dbReference type="ARBA" id="ARBA00023136"/>
    </source>
</evidence>
<comment type="caution">
    <text evidence="8">The sequence shown here is derived from an EMBL/GenBank/DDBJ whole genome shotgun (WGS) entry which is preliminary data.</text>
</comment>
<proteinExistence type="inferred from homology"/>
<comment type="similarity">
    <text evidence="2">Belongs to the bacteroidetes fimbrillin superfamily. FimB/Mfa2 family.</text>
</comment>
<evidence type="ECO:0000256" key="7">
    <source>
        <dbReference type="ARBA" id="ARBA00023288"/>
    </source>
</evidence>